<dbReference type="Pfam" id="PF03935">
    <property type="entry name" value="SKN1_KRE6_Sbg1"/>
    <property type="match status" value="1"/>
</dbReference>
<dbReference type="GeneID" id="37045074"/>
<name>A0A316YE77_9BASI</name>
<evidence type="ECO:0000256" key="7">
    <source>
        <dbReference type="ARBA" id="ARBA00023180"/>
    </source>
</evidence>
<evidence type="ECO:0000256" key="1">
    <source>
        <dbReference type="ARBA" id="ARBA00004606"/>
    </source>
</evidence>
<dbReference type="Gene3D" id="2.60.120.200">
    <property type="match status" value="2"/>
</dbReference>
<dbReference type="GO" id="GO:0005886">
    <property type="term" value="C:plasma membrane"/>
    <property type="evidence" value="ECO:0007669"/>
    <property type="project" value="TreeGrafter"/>
</dbReference>
<dbReference type="FunFam" id="2.60.120.200:FF:000140">
    <property type="entry name" value="Beta-glucan synthesis-associated protein"/>
    <property type="match status" value="1"/>
</dbReference>
<accession>A0A316YE77</accession>
<organism evidence="12 13">
    <name type="scientific">Acaromyces ingoldii</name>
    <dbReference type="NCBI Taxonomy" id="215250"/>
    <lineage>
        <taxon>Eukaryota</taxon>
        <taxon>Fungi</taxon>
        <taxon>Dikarya</taxon>
        <taxon>Basidiomycota</taxon>
        <taxon>Ustilaginomycotina</taxon>
        <taxon>Exobasidiomycetes</taxon>
        <taxon>Exobasidiales</taxon>
        <taxon>Cryptobasidiaceae</taxon>
        <taxon>Acaromyces</taxon>
    </lineage>
</organism>
<evidence type="ECO:0000256" key="10">
    <source>
        <dbReference type="SAM" id="Phobius"/>
    </source>
</evidence>
<reference evidence="12 13" key="1">
    <citation type="journal article" date="2018" name="Mol. Biol. Evol.">
        <title>Broad Genomic Sampling Reveals a Smut Pathogenic Ancestry of the Fungal Clade Ustilaginomycotina.</title>
        <authorList>
            <person name="Kijpornyongpan T."/>
            <person name="Mondo S.J."/>
            <person name="Barry K."/>
            <person name="Sandor L."/>
            <person name="Lee J."/>
            <person name="Lipzen A."/>
            <person name="Pangilinan J."/>
            <person name="LaButti K."/>
            <person name="Hainaut M."/>
            <person name="Henrissat B."/>
            <person name="Grigoriev I.V."/>
            <person name="Spatafora J.W."/>
            <person name="Aime M.C."/>
        </authorList>
    </citation>
    <scope>NUCLEOTIDE SEQUENCE [LARGE SCALE GENOMIC DNA]</scope>
    <source>
        <strain evidence="12 13">MCA 4198</strain>
    </source>
</reference>
<keyword evidence="6 10" id="KW-0472">Membrane</keyword>
<evidence type="ECO:0000256" key="9">
    <source>
        <dbReference type="SAM" id="MobiDB-lite"/>
    </source>
</evidence>
<dbReference type="GO" id="GO:0006078">
    <property type="term" value="P:(1-&gt;6)-beta-D-glucan biosynthetic process"/>
    <property type="evidence" value="ECO:0007669"/>
    <property type="project" value="TreeGrafter"/>
</dbReference>
<comment type="similarity">
    <text evidence="2">Belongs to the SKN1/KRE6 family.</text>
</comment>
<comment type="subcellular location">
    <subcellularLocation>
        <location evidence="1">Membrane</location>
        <topology evidence="1">Single-pass type II membrane protein</topology>
    </subcellularLocation>
</comment>
<dbReference type="STRING" id="215250.A0A316YE77"/>
<keyword evidence="8" id="KW-0961">Cell wall biogenesis/degradation</keyword>
<dbReference type="RefSeq" id="XP_025374619.1">
    <property type="nucleotide sequence ID" value="XM_025523158.1"/>
</dbReference>
<feature type="compositionally biased region" description="Basic and acidic residues" evidence="9">
    <location>
        <begin position="67"/>
        <end position="80"/>
    </location>
</feature>
<keyword evidence="3 10" id="KW-0812">Transmembrane</keyword>
<dbReference type="FunCoup" id="A0A316YE77">
    <property type="interactions" value="65"/>
</dbReference>
<proteinExistence type="inferred from homology"/>
<dbReference type="Proteomes" id="UP000245768">
    <property type="component" value="Unassembled WGS sequence"/>
</dbReference>
<evidence type="ECO:0000313" key="13">
    <source>
        <dbReference type="Proteomes" id="UP000245768"/>
    </source>
</evidence>
<dbReference type="GO" id="GO:0031505">
    <property type="term" value="P:fungal-type cell wall organization"/>
    <property type="evidence" value="ECO:0007669"/>
    <property type="project" value="UniProtKB-ARBA"/>
</dbReference>
<dbReference type="PROSITE" id="PS51762">
    <property type="entry name" value="GH16_2"/>
    <property type="match status" value="1"/>
</dbReference>
<feature type="domain" description="GH16" evidence="11">
    <location>
        <begin position="157"/>
        <end position="536"/>
    </location>
</feature>
<feature type="transmembrane region" description="Helical" evidence="10">
    <location>
        <begin position="93"/>
        <end position="116"/>
    </location>
</feature>
<evidence type="ECO:0000313" key="12">
    <source>
        <dbReference type="EMBL" id="PWN87421.1"/>
    </source>
</evidence>
<dbReference type="InterPro" id="IPR005629">
    <property type="entry name" value="Skn1/Kre6/Sbg1"/>
</dbReference>
<evidence type="ECO:0000256" key="8">
    <source>
        <dbReference type="ARBA" id="ARBA00023316"/>
    </source>
</evidence>
<keyword evidence="5 10" id="KW-1133">Transmembrane helix</keyword>
<dbReference type="EMBL" id="KZ819640">
    <property type="protein sequence ID" value="PWN87421.1"/>
    <property type="molecule type" value="Genomic_DNA"/>
</dbReference>
<dbReference type="SUPFAM" id="SSF49899">
    <property type="entry name" value="Concanavalin A-like lectins/glucanases"/>
    <property type="match status" value="1"/>
</dbReference>
<gene>
    <name evidence="12" type="ORF">FA10DRAFT_273200</name>
</gene>
<evidence type="ECO:0000256" key="6">
    <source>
        <dbReference type="ARBA" id="ARBA00023136"/>
    </source>
</evidence>
<dbReference type="InterPro" id="IPR013320">
    <property type="entry name" value="ConA-like_dom_sf"/>
</dbReference>
<dbReference type="AlphaFoldDB" id="A0A316YE77"/>
<evidence type="ECO:0000256" key="5">
    <source>
        <dbReference type="ARBA" id="ARBA00022989"/>
    </source>
</evidence>
<dbReference type="PANTHER" id="PTHR31361">
    <property type="entry name" value="BETA-GLUCAN SYNTHESIS-ASSOCIATED PROTEIN KRE6-RELATED"/>
    <property type="match status" value="1"/>
</dbReference>
<dbReference type="GO" id="GO:0005789">
    <property type="term" value="C:endoplasmic reticulum membrane"/>
    <property type="evidence" value="ECO:0007669"/>
    <property type="project" value="TreeGrafter"/>
</dbReference>
<dbReference type="GO" id="GO:0015926">
    <property type="term" value="F:glucosidase activity"/>
    <property type="evidence" value="ECO:0007669"/>
    <property type="project" value="TreeGrafter"/>
</dbReference>
<keyword evidence="7" id="KW-0325">Glycoprotein</keyword>
<protein>
    <submittedName>
        <fullName evidence="12">Beta-glucan synthesis-associated</fullName>
    </submittedName>
</protein>
<dbReference type="OrthoDB" id="412647at2759"/>
<dbReference type="PANTHER" id="PTHR31361:SF15">
    <property type="entry name" value="GH16 DOMAIN-CONTAINING PROTEIN"/>
    <property type="match status" value="1"/>
</dbReference>
<dbReference type="InParanoid" id="A0A316YE77"/>
<evidence type="ECO:0000259" key="11">
    <source>
        <dbReference type="PROSITE" id="PS51762"/>
    </source>
</evidence>
<keyword evidence="4" id="KW-0735">Signal-anchor</keyword>
<evidence type="ECO:0000256" key="2">
    <source>
        <dbReference type="ARBA" id="ARBA00010962"/>
    </source>
</evidence>
<evidence type="ECO:0000256" key="3">
    <source>
        <dbReference type="ARBA" id="ARBA00022692"/>
    </source>
</evidence>
<keyword evidence="13" id="KW-1185">Reference proteome</keyword>
<feature type="region of interest" description="Disordered" evidence="9">
    <location>
        <begin position="1"/>
        <end position="80"/>
    </location>
</feature>
<dbReference type="InterPro" id="IPR000757">
    <property type="entry name" value="Beta-glucanase-like"/>
</dbReference>
<evidence type="ECO:0000256" key="4">
    <source>
        <dbReference type="ARBA" id="ARBA00022968"/>
    </source>
</evidence>
<sequence length="583" mass="63540">MVGAANVGGREYGPYSPLNRRPNAGNTLEDEGKSSESTSERFAGPTGSAAAAMGRGGGNSSTAVDMRGPEPDDYLHDPKGVDGHSNKISARGFFNALTLLVLVLALLMLFAGYPILYQLLRDKVGTKGAFNLGGTNGTGQVASLVGLRALVDPDTPTDAKTWTSPVSKNTYNLQFSDEFEQEGRTFWPGDDQFFEAADIWYGVTGDYEWYSPEMVNTTGGALVLTMTDIPAHNLNFQSGMVQSWNKLCFQGGYIEFSIIQPGTEETQGYWPGAWTMGNLGRPGHPGSTDGMWPYSYSGCDTGILPNQTNKAGGPTYAVDSTAQYAANGQLSKLPGMRYPSCTCAGEDHPGPNNNVARSAPEMDVLEAQIQTKNGAKHSYASQSLQTAPFDNDYFPVNSTYQIHGTQTEINTYTGGPYQEAVSAVSQVPSRGFMGAPGTDAEKYVTYGLEYKPDFKMNGDSFITWYVDGKATWTVTGDALPARPEMEIGRRLIPLEPMAIVMNLGISKQFQTIVWDEIEFPAQMKFDYVRVYQQKGSERMSCDPSDFPTKDYINRHMNAYTNPNFTVWGDTGNSWPKNSLLTGC</sequence>